<proteinExistence type="predicted"/>
<dbReference type="STRING" id="1048340.SAMN05444487_101349"/>
<protein>
    <submittedName>
        <fullName evidence="4">Ferredoxin</fullName>
    </submittedName>
</protein>
<dbReference type="GO" id="GO:0051537">
    <property type="term" value="F:2 iron, 2 sulfur cluster binding"/>
    <property type="evidence" value="ECO:0007669"/>
    <property type="project" value="InterPro"/>
</dbReference>
<dbReference type="RefSeq" id="WP_177167841.1">
    <property type="nucleotide sequence ID" value="NZ_FNNQ01000001.1"/>
</dbReference>
<dbReference type="SUPFAM" id="SSF54292">
    <property type="entry name" value="2Fe-2S ferredoxin-like"/>
    <property type="match status" value="1"/>
</dbReference>
<dbReference type="CDD" id="cd00207">
    <property type="entry name" value="fer2"/>
    <property type="match status" value="1"/>
</dbReference>
<name>A0A1H2R0G0_9BACL</name>
<dbReference type="PROSITE" id="PS00197">
    <property type="entry name" value="2FE2S_FER_1"/>
    <property type="match status" value="1"/>
</dbReference>
<feature type="domain" description="2Fe-2S ferredoxin-type" evidence="3">
    <location>
        <begin position="2"/>
        <end position="97"/>
    </location>
</feature>
<evidence type="ECO:0000256" key="2">
    <source>
        <dbReference type="ARBA" id="ARBA00022827"/>
    </source>
</evidence>
<evidence type="ECO:0000313" key="5">
    <source>
        <dbReference type="Proteomes" id="UP000198534"/>
    </source>
</evidence>
<accession>A0A1H2R0G0</accession>
<dbReference type="Pfam" id="PF00111">
    <property type="entry name" value="Fer2"/>
    <property type="match status" value="1"/>
</dbReference>
<evidence type="ECO:0000313" key="4">
    <source>
        <dbReference type="EMBL" id="SDW12887.1"/>
    </source>
</evidence>
<evidence type="ECO:0000259" key="3">
    <source>
        <dbReference type="PROSITE" id="PS51085"/>
    </source>
</evidence>
<dbReference type="Gene3D" id="3.10.20.30">
    <property type="match status" value="1"/>
</dbReference>
<dbReference type="PANTHER" id="PTHR43644">
    <property type="entry name" value="NA(+)-TRANSLOCATING NADH-QUINONE REDUCTASE SUBUNIT"/>
    <property type="match status" value="1"/>
</dbReference>
<keyword evidence="2" id="KW-0274">FAD</keyword>
<dbReference type="AlphaFoldDB" id="A0A1H2R0G0"/>
<dbReference type="InterPro" id="IPR012675">
    <property type="entry name" value="Beta-grasp_dom_sf"/>
</dbReference>
<sequence>MPQLDVIIGPKEHSFEVAEGENLLFEAISRSVMIPFNCTSARCGTCRVKVLAGGEHLNEVGDPEELRLGEEKVNDGFRLACQAYVYGDVKVEVPQPRLY</sequence>
<keyword evidence="1" id="KW-0285">Flavoprotein</keyword>
<dbReference type="Proteomes" id="UP000198534">
    <property type="component" value="Unassembled WGS sequence"/>
</dbReference>
<reference evidence="4 5" key="1">
    <citation type="submission" date="2016-10" db="EMBL/GenBank/DDBJ databases">
        <authorList>
            <person name="de Groot N.N."/>
        </authorList>
    </citation>
    <scope>NUCLEOTIDE SEQUENCE [LARGE SCALE GENOMIC DNA]</scope>
    <source>
        <strain evidence="4 5">DSM 45610</strain>
    </source>
</reference>
<gene>
    <name evidence="4" type="ORF">SAMN05444487_101349</name>
</gene>
<evidence type="ECO:0000256" key="1">
    <source>
        <dbReference type="ARBA" id="ARBA00022630"/>
    </source>
</evidence>
<dbReference type="InterPro" id="IPR006058">
    <property type="entry name" value="2Fe2S_fd_BS"/>
</dbReference>
<dbReference type="PROSITE" id="PS51085">
    <property type="entry name" value="2FE2S_FER_2"/>
    <property type="match status" value="1"/>
</dbReference>
<dbReference type="PANTHER" id="PTHR43644:SF1">
    <property type="entry name" value="NAD(P)H-FLAVIN REDUCTASE"/>
    <property type="match status" value="1"/>
</dbReference>
<keyword evidence="5" id="KW-1185">Reference proteome</keyword>
<dbReference type="InterPro" id="IPR001041">
    <property type="entry name" value="2Fe-2S_ferredoxin-type"/>
</dbReference>
<organism evidence="4 5">
    <name type="scientific">Marininema mesophilum</name>
    <dbReference type="NCBI Taxonomy" id="1048340"/>
    <lineage>
        <taxon>Bacteria</taxon>
        <taxon>Bacillati</taxon>
        <taxon>Bacillota</taxon>
        <taxon>Bacilli</taxon>
        <taxon>Bacillales</taxon>
        <taxon>Thermoactinomycetaceae</taxon>
        <taxon>Marininema</taxon>
    </lineage>
</organism>
<dbReference type="EMBL" id="FNNQ01000001">
    <property type="protein sequence ID" value="SDW12887.1"/>
    <property type="molecule type" value="Genomic_DNA"/>
</dbReference>
<dbReference type="InterPro" id="IPR036010">
    <property type="entry name" value="2Fe-2S_ferredoxin-like_sf"/>
</dbReference>